<keyword evidence="2" id="KW-1185">Reference proteome</keyword>
<organism evidence="1 2">
    <name type="scientific">Canavalia gladiata</name>
    <name type="common">Sword bean</name>
    <name type="synonym">Dolichos gladiatus</name>
    <dbReference type="NCBI Taxonomy" id="3824"/>
    <lineage>
        <taxon>Eukaryota</taxon>
        <taxon>Viridiplantae</taxon>
        <taxon>Streptophyta</taxon>
        <taxon>Embryophyta</taxon>
        <taxon>Tracheophyta</taxon>
        <taxon>Spermatophyta</taxon>
        <taxon>Magnoliopsida</taxon>
        <taxon>eudicotyledons</taxon>
        <taxon>Gunneridae</taxon>
        <taxon>Pentapetalae</taxon>
        <taxon>rosids</taxon>
        <taxon>fabids</taxon>
        <taxon>Fabales</taxon>
        <taxon>Fabaceae</taxon>
        <taxon>Papilionoideae</taxon>
        <taxon>50 kb inversion clade</taxon>
        <taxon>NPAAA clade</taxon>
        <taxon>indigoferoid/millettioid clade</taxon>
        <taxon>Phaseoleae</taxon>
        <taxon>Canavalia</taxon>
    </lineage>
</organism>
<protein>
    <submittedName>
        <fullName evidence="1">Uncharacterized protein</fullName>
    </submittedName>
</protein>
<sequence length="109" mass="12383">MTGPIGNLWDTQGAGLSFLRLGLIGRFEMDQGQFRNLSWLSLKWEKSQHRLAWGLKRVTWMIQADTPTIVSTTYLGMPYPDDHGVTTSTFSLRMAHSWGLSMSLVYALF</sequence>
<evidence type="ECO:0000313" key="2">
    <source>
        <dbReference type="Proteomes" id="UP001367508"/>
    </source>
</evidence>
<dbReference type="Proteomes" id="UP001367508">
    <property type="component" value="Unassembled WGS sequence"/>
</dbReference>
<comment type="caution">
    <text evidence="1">The sequence shown here is derived from an EMBL/GenBank/DDBJ whole genome shotgun (WGS) entry which is preliminary data.</text>
</comment>
<dbReference type="EMBL" id="JAYMYQ010000004">
    <property type="protein sequence ID" value="KAK7338362.1"/>
    <property type="molecule type" value="Genomic_DNA"/>
</dbReference>
<dbReference type="AlphaFoldDB" id="A0AAN9LQP4"/>
<accession>A0AAN9LQP4</accession>
<name>A0AAN9LQP4_CANGL</name>
<evidence type="ECO:0000313" key="1">
    <source>
        <dbReference type="EMBL" id="KAK7338362.1"/>
    </source>
</evidence>
<proteinExistence type="predicted"/>
<reference evidence="1 2" key="1">
    <citation type="submission" date="2024-01" db="EMBL/GenBank/DDBJ databases">
        <title>The genomes of 5 underutilized Papilionoideae crops provide insights into root nodulation and disease resistanc.</title>
        <authorList>
            <person name="Jiang F."/>
        </authorList>
    </citation>
    <scope>NUCLEOTIDE SEQUENCE [LARGE SCALE GENOMIC DNA]</scope>
    <source>
        <strain evidence="1">LVBAO_FW01</strain>
        <tissue evidence="1">Leaves</tissue>
    </source>
</reference>
<gene>
    <name evidence="1" type="ORF">VNO77_18969</name>
</gene>